<name>J9GNG1_9ZZZZ</name>
<sequence length="38" mass="3984">MEVALASFSTSIDSTSLGFRKFRIPCVPGSILASPPEA</sequence>
<gene>
    <name evidence="1" type="ORF">EVA_10454</name>
</gene>
<comment type="caution">
    <text evidence="1">The sequence shown here is derived from an EMBL/GenBank/DDBJ whole genome shotgun (WGS) entry which is preliminary data.</text>
</comment>
<reference evidence="1" key="1">
    <citation type="journal article" date="2012" name="PLoS ONE">
        <title>Gene sets for utilization of primary and secondary nutrition supplies in the distal gut of endangered iberian lynx.</title>
        <authorList>
            <person name="Alcaide M."/>
            <person name="Messina E."/>
            <person name="Richter M."/>
            <person name="Bargiela R."/>
            <person name="Peplies J."/>
            <person name="Huws S.A."/>
            <person name="Newbold C.J."/>
            <person name="Golyshin P.N."/>
            <person name="Simon M.A."/>
            <person name="Lopez G."/>
            <person name="Yakimov M.M."/>
            <person name="Ferrer M."/>
        </authorList>
    </citation>
    <scope>NUCLEOTIDE SEQUENCE</scope>
</reference>
<dbReference type="AlphaFoldDB" id="J9GNG1"/>
<protein>
    <submittedName>
        <fullName evidence="1">Uncharacterized protein</fullName>
    </submittedName>
</protein>
<dbReference type="EMBL" id="AMCI01002957">
    <property type="protein sequence ID" value="EJX01440.1"/>
    <property type="molecule type" value="Genomic_DNA"/>
</dbReference>
<organism evidence="1">
    <name type="scientific">gut metagenome</name>
    <dbReference type="NCBI Taxonomy" id="749906"/>
    <lineage>
        <taxon>unclassified sequences</taxon>
        <taxon>metagenomes</taxon>
        <taxon>organismal metagenomes</taxon>
    </lineage>
</organism>
<accession>J9GNG1</accession>
<proteinExistence type="predicted"/>
<evidence type="ECO:0000313" key="1">
    <source>
        <dbReference type="EMBL" id="EJX01440.1"/>
    </source>
</evidence>